<dbReference type="PROSITE" id="PS51012">
    <property type="entry name" value="ABC_TM2"/>
    <property type="match status" value="1"/>
</dbReference>
<keyword evidence="3" id="KW-0813">Transport</keyword>
<organism evidence="10 11">
    <name type="scientific">Desulfitobacterium metallireducens DSM 15288</name>
    <dbReference type="NCBI Taxonomy" id="871968"/>
    <lineage>
        <taxon>Bacteria</taxon>
        <taxon>Bacillati</taxon>
        <taxon>Bacillota</taxon>
        <taxon>Clostridia</taxon>
        <taxon>Eubacteriales</taxon>
        <taxon>Desulfitobacteriaceae</taxon>
        <taxon>Desulfitobacterium</taxon>
    </lineage>
</organism>
<dbReference type="RefSeq" id="WP_006717431.1">
    <property type="nucleotide sequence ID" value="NZ_CP007032.1"/>
</dbReference>
<keyword evidence="6 8" id="KW-1133">Transmembrane helix</keyword>
<dbReference type="InterPro" id="IPR051449">
    <property type="entry name" value="ABC-2_transporter_component"/>
</dbReference>
<dbReference type="HOGENOM" id="CLU_039483_7_0_9"/>
<evidence type="ECO:0000259" key="9">
    <source>
        <dbReference type="PROSITE" id="PS51012"/>
    </source>
</evidence>
<evidence type="ECO:0000256" key="2">
    <source>
        <dbReference type="ARBA" id="ARBA00007783"/>
    </source>
</evidence>
<evidence type="ECO:0000256" key="1">
    <source>
        <dbReference type="ARBA" id="ARBA00004651"/>
    </source>
</evidence>
<reference evidence="10 11" key="1">
    <citation type="submission" date="2013-12" db="EMBL/GenBank/DDBJ databases">
        <authorList>
            <consortium name="DOE Joint Genome Institute"/>
            <person name="Smidt H."/>
            <person name="Huntemann M."/>
            <person name="Han J."/>
            <person name="Chen A."/>
            <person name="Kyrpides N."/>
            <person name="Mavromatis K."/>
            <person name="Markowitz V."/>
            <person name="Palaniappan K."/>
            <person name="Ivanova N."/>
            <person name="Schaumberg A."/>
            <person name="Pati A."/>
            <person name="Liolios K."/>
            <person name="Nordberg H.P."/>
            <person name="Cantor M.N."/>
            <person name="Hua S.X."/>
            <person name="Woyke T."/>
        </authorList>
    </citation>
    <scope>NUCLEOTIDE SEQUENCE [LARGE SCALE GENOMIC DNA]</scope>
    <source>
        <strain evidence="11">DSM 15288</strain>
    </source>
</reference>
<protein>
    <submittedName>
        <fullName evidence="10">ABC transporter</fullName>
    </submittedName>
</protein>
<feature type="transmembrane region" description="Helical" evidence="8">
    <location>
        <begin position="152"/>
        <end position="174"/>
    </location>
</feature>
<name>W0E5S8_9FIRM</name>
<dbReference type="OrthoDB" id="9776218at2"/>
<feature type="domain" description="ABC transmembrane type-2" evidence="9">
    <location>
        <begin position="113"/>
        <end position="339"/>
    </location>
</feature>
<feature type="transmembrane region" description="Helical" evidence="8">
    <location>
        <begin position="309"/>
        <end position="331"/>
    </location>
</feature>
<feature type="transmembrane region" description="Helical" evidence="8">
    <location>
        <begin position="195"/>
        <end position="217"/>
    </location>
</feature>
<feature type="transmembrane region" description="Helical" evidence="8">
    <location>
        <begin position="264"/>
        <end position="289"/>
    </location>
</feature>
<feature type="transmembrane region" description="Helical" evidence="8">
    <location>
        <begin position="229"/>
        <end position="252"/>
    </location>
</feature>
<sequence length="342" mass="37782">MKVRALALRILNQLRHDKRTLALMLIAPIFLITLVYFILGDASTTVKVAVINAPENYIQSLEKNNVIVTRASESEARAALEQRKVVATLEMLNGKSTIEVDGSNPTKAKLALAAFEGAKASTNANMTTIHPDLRSEVNYIYGTDDLSTFDNFGATLIGFIIFFFVFLVAGISFLQERTSGTLEKLLSMPLRRWEIVTGYVLGFGLFTVLQSLIFSWYCVYILDIMMIGSFPLVILITLLAAVVALTLGILASTAASNEFQMMQFIPIVIVPQLFFSGLFDLPSSIQALGRVMPLYYIADALTQVMLRGSAFSAIASDLAVLLGFSVLFMLLNTQMLKKYRRI</sequence>
<evidence type="ECO:0000313" key="10">
    <source>
        <dbReference type="EMBL" id="AHF06112.1"/>
    </source>
</evidence>
<dbReference type="EMBL" id="CP007032">
    <property type="protein sequence ID" value="AHF06112.1"/>
    <property type="molecule type" value="Genomic_DNA"/>
</dbReference>
<dbReference type="Pfam" id="PF12698">
    <property type="entry name" value="ABC2_membrane_3"/>
    <property type="match status" value="1"/>
</dbReference>
<gene>
    <name evidence="10" type="ORF">DESME_02835</name>
</gene>
<evidence type="ECO:0000313" key="11">
    <source>
        <dbReference type="Proteomes" id="UP000010847"/>
    </source>
</evidence>
<dbReference type="PANTHER" id="PTHR30294">
    <property type="entry name" value="MEMBRANE COMPONENT OF ABC TRANSPORTER YHHJ-RELATED"/>
    <property type="match status" value="1"/>
</dbReference>
<feature type="transmembrane region" description="Helical" evidence="8">
    <location>
        <begin position="21"/>
        <end position="39"/>
    </location>
</feature>
<evidence type="ECO:0000256" key="5">
    <source>
        <dbReference type="ARBA" id="ARBA00022692"/>
    </source>
</evidence>
<evidence type="ECO:0000256" key="4">
    <source>
        <dbReference type="ARBA" id="ARBA00022475"/>
    </source>
</evidence>
<dbReference type="Proteomes" id="UP000010847">
    <property type="component" value="Chromosome"/>
</dbReference>
<dbReference type="GO" id="GO:0005886">
    <property type="term" value="C:plasma membrane"/>
    <property type="evidence" value="ECO:0007669"/>
    <property type="project" value="UniProtKB-SubCell"/>
</dbReference>
<dbReference type="GO" id="GO:0140359">
    <property type="term" value="F:ABC-type transporter activity"/>
    <property type="evidence" value="ECO:0007669"/>
    <property type="project" value="InterPro"/>
</dbReference>
<keyword evidence="7 8" id="KW-0472">Membrane</keyword>
<dbReference type="PANTHER" id="PTHR30294:SF38">
    <property type="entry name" value="TRANSPORT PERMEASE PROTEIN"/>
    <property type="match status" value="1"/>
</dbReference>
<dbReference type="InterPro" id="IPR047817">
    <property type="entry name" value="ABC2_TM_bact-type"/>
</dbReference>
<dbReference type="eggNOG" id="COG0842">
    <property type="taxonomic scope" value="Bacteria"/>
</dbReference>
<comment type="similarity">
    <text evidence="2">Belongs to the ABC-2 integral membrane protein family.</text>
</comment>
<proteinExistence type="inferred from homology"/>
<evidence type="ECO:0000256" key="8">
    <source>
        <dbReference type="SAM" id="Phobius"/>
    </source>
</evidence>
<keyword evidence="4" id="KW-1003">Cell membrane</keyword>
<evidence type="ECO:0000256" key="6">
    <source>
        <dbReference type="ARBA" id="ARBA00022989"/>
    </source>
</evidence>
<dbReference type="STRING" id="871968.DESME_02835"/>
<dbReference type="KEGG" id="dmt:DESME_02835"/>
<comment type="subcellular location">
    <subcellularLocation>
        <location evidence="1">Cell membrane</location>
        <topology evidence="1">Multi-pass membrane protein</topology>
    </subcellularLocation>
</comment>
<dbReference type="InterPro" id="IPR013525">
    <property type="entry name" value="ABC2_TM"/>
</dbReference>
<accession>W0E5S8</accession>
<evidence type="ECO:0000256" key="3">
    <source>
        <dbReference type="ARBA" id="ARBA00022448"/>
    </source>
</evidence>
<dbReference type="AlphaFoldDB" id="W0E5S8"/>
<evidence type="ECO:0000256" key="7">
    <source>
        <dbReference type="ARBA" id="ARBA00023136"/>
    </source>
</evidence>
<keyword evidence="11" id="KW-1185">Reference proteome</keyword>
<keyword evidence="5 8" id="KW-0812">Transmembrane</keyword>